<evidence type="ECO:0000256" key="9">
    <source>
        <dbReference type="ARBA" id="ARBA00023132"/>
    </source>
</evidence>
<dbReference type="InterPro" id="IPR037363">
    <property type="entry name" value="Sec13/Seh1_fam"/>
</dbReference>
<sequence>MVAQPQSQGPMPDSSIDTQHEDMIHDVQLDYYGKRLATCSSDRFIKIFDVSPDQTSHQLSATIAAHEGPIWQVAWAHPKFGSILASCSYDRKVCVWKEVQLQQWTKIYEYADHQSSVNSIAFAPHELGLKLAAASADGTISILSWRGQGDNSWDERVVHDAHQIGCNAVSWAPAAAPGSSTTANATGANERVTWLSAFVSGGCDGVVRIWRIKESGDVVLDEDSQHSGWVRDVAWAPSLGLPVQTIASCAEDKVVMIWSQAPGKAWTCKKLPTFDAVVWRVSWSLTGNVLAVSCGDGKVTLWKESLDGEWKLVESIADSQ</sequence>
<feature type="repeat" description="WD" evidence="11">
    <location>
        <begin position="63"/>
        <end position="97"/>
    </location>
</feature>
<dbReference type="AlphaFoldDB" id="L1JFE0"/>
<dbReference type="InterPro" id="IPR015943">
    <property type="entry name" value="WD40/YVTN_repeat-like_dom_sf"/>
</dbReference>
<evidence type="ECO:0000256" key="5">
    <source>
        <dbReference type="ARBA" id="ARBA00022737"/>
    </source>
</evidence>
<dbReference type="InterPro" id="IPR036322">
    <property type="entry name" value="WD40_repeat_dom_sf"/>
</dbReference>
<dbReference type="eggNOG" id="KOG1332">
    <property type="taxonomic scope" value="Eukaryota"/>
</dbReference>
<dbReference type="STRING" id="905079.L1JFE0"/>
<keyword evidence="4 11" id="KW-0853">WD repeat</keyword>
<proteinExistence type="inferred from homology"/>
<dbReference type="Pfam" id="PF00400">
    <property type="entry name" value="WD40"/>
    <property type="match status" value="5"/>
</dbReference>
<evidence type="ECO:0000313" key="14">
    <source>
        <dbReference type="Proteomes" id="UP000011087"/>
    </source>
</evidence>
<dbReference type="PROSITE" id="PS50082">
    <property type="entry name" value="WD_REPEATS_2"/>
    <property type="match status" value="1"/>
</dbReference>
<dbReference type="OrthoDB" id="364224at2759"/>
<dbReference type="SMART" id="SM00320">
    <property type="entry name" value="WD40"/>
    <property type="match status" value="6"/>
</dbReference>
<comment type="subcellular location">
    <subcellularLocation>
        <location evidence="1">Nucleus</location>
        <location evidence="1">Nuclear pore complex</location>
    </subcellularLocation>
</comment>
<evidence type="ECO:0000256" key="11">
    <source>
        <dbReference type="PROSITE-ProRule" id="PRU00221"/>
    </source>
</evidence>
<dbReference type="Gene3D" id="2.130.10.10">
    <property type="entry name" value="YVTN repeat-like/Quinoprotein amine dehydrogenase"/>
    <property type="match status" value="1"/>
</dbReference>
<dbReference type="HOGENOM" id="CLU_032441_0_1_1"/>
<keyword evidence="3" id="KW-0813">Transport</keyword>
<dbReference type="Proteomes" id="UP000011087">
    <property type="component" value="Unassembled WGS sequence"/>
</dbReference>
<dbReference type="KEGG" id="gtt:GUITHDRAFT_69829"/>
<comment type="similarity">
    <text evidence="2">Belongs to the WD repeat SEC13 family.</text>
</comment>
<evidence type="ECO:0000256" key="3">
    <source>
        <dbReference type="ARBA" id="ARBA00022448"/>
    </source>
</evidence>
<evidence type="ECO:0000256" key="1">
    <source>
        <dbReference type="ARBA" id="ARBA00004567"/>
    </source>
</evidence>
<dbReference type="GO" id="GO:0005198">
    <property type="term" value="F:structural molecule activity"/>
    <property type="evidence" value="ECO:0007669"/>
    <property type="project" value="InterPro"/>
</dbReference>
<keyword evidence="6" id="KW-0509">mRNA transport</keyword>
<dbReference type="InterPro" id="IPR001680">
    <property type="entry name" value="WD40_rpt"/>
</dbReference>
<evidence type="ECO:0000256" key="7">
    <source>
        <dbReference type="ARBA" id="ARBA00022927"/>
    </source>
</evidence>
<dbReference type="GO" id="GO:0051028">
    <property type="term" value="P:mRNA transport"/>
    <property type="evidence" value="ECO:0007669"/>
    <property type="project" value="UniProtKB-KW"/>
</dbReference>
<dbReference type="PaxDb" id="55529-EKX47037"/>
<keyword evidence="9" id="KW-0906">Nuclear pore complex</keyword>
<dbReference type="PANTHER" id="PTHR11024:SF2">
    <property type="entry name" value="PROTEIN SEC13 HOMOLOG"/>
    <property type="match status" value="1"/>
</dbReference>
<dbReference type="GeneID" id="17303784"/>
<evidence type="ECO:0000313" key="13">
    <source>
        <dbReference type="EnsemblProtists" id="EKX47037"/>
    </source>
</evidence>
<reference evidence="13" key="3">
    <citation type="submission" date="2016-03" db="UniProtKB">
        <authorList>
            <consortium name="EnsemblProtists"/>
        </authorList>
    </citation>
    <scope>IDENTIFICATION</scope>
</reference>
<protein>
    <submittedName>
        <fullName evidence="12">Secretory protein Sec13</fullName>
    </submittedName>
</protein>
<keyword evidence="10" id="KW-0539">Nucleus</keyword>
<evidence type="ECO:0000313" key="12">
    <source>
        <dbReference type="EMBL" id="EKX47037.1"/>
    </source>
</evidence>
<dbReference type="PANTHER" id="PTHR11024">
    <property type="entry name" value="NUCLEAR PORE COMPLEX PROTEIN SEC13 / SEH1 FAMILY MEMBER"/>
    <property type="match status" value="1"/>
</dbReference>
<evidence type="ECO:0000256" key="10">
    <source>
        <dbReference type="ARBA" id="ARBA00023242"/>
    </source>
</evidence>
<evidence type="ECO:0000256" key="2">
    <source>
        <dbReference type="ARBA" id="ARBA00010102"/>
    </source>
</evidence>
<dbReference type="RefSeq" id="XP_005834017.1">
    <property type="nucleotide sequence ID" value="XM_005833960.1"/>
</dbReference>
<gene>
    <name evidence="12" type="primary">SEC13</name>
    <name evidence="12" type="ORF">GUITHDRAFT_69829</name>
</gene>
<evidence type="ECO:0000256" key="6">
    <source>
        <dbReference type="ARBA" id="ARBA00022816"/>
    </source>
</evidence>
<evidence type="ECO:0000256" key="8">
    <source>
        <dbReference type="ARBA" id="ARBA00023010"/>
    </source>
</evidence>
<keyword evidence="5" id="KW-0677">Repeat</keyword>
<organism evidence="12">
    <name type="scientific">Guillardia theta (strain CCMP2712)</name>
    <name type="common">Cryptophyte</name>
    <dbReference type="NCBI Taxonomy" id="905079"/>
    <lineage>
        <taxon>Eukaryota</taxon>
        <taxon>Cryptophyceae</taxon>
        <taxon>Pyrenomonadales</taxon>
        <taxon>Geminigeraceae</taxon>
        <taxon>Guillardia</taxon>
    </lineage>
</organism>
<reference evidence="14" key="2">
    <citation type="submission" date="2012-11" db="EMBL/GenBank/DDBJ databases">
        <authorList>
            <person name="Kuo A."/>
            <person name="Curtis B.A."/>
            <person name="Tanifuji G."/>
            <person name="Burki F."/>
            <person name="Gruber A."/>
            <person name="Irimia M."/>
            <person name="Maruyama S."/>
            <person name="Arias M.C."/>
            <person name="Ball S.G."/>
            <person name="Gile G.H."/>
            <person name="Hirakawa Y."/>
            <person name="Hopkins J.F."/>
            <person name="Rensing S.A."/>
            <person name="Schmutz J."/>
            <person name="Symeonidi A."/>
            <person name="Elias M."/>
            <person name="Eveleigh R.J."/>
            <person name="Herman E.K."/>
            <person name="Klute M.J."/>
            <person name="Nakayama T."/>
            <person name="Obornik M."/>
            <person name="Reyes-Prieto A."/>
            <person name="Armbrust E.V."/>
            <person name="Aves S.J."/>
            <person name="Beiko R.G."/>
            <person name="Coutinho P."/>
            <person name="Dacks J.B."/>
            <person name="Durnford D.G."/>
            <person name="Fast N.M."/>
            <person name="Green B.R."/>
            <person name="Grisdale C."/>
            <person name="Hempe F."/>
            <person name="Henrissat B."/>
            <person name="Hoppner M.P."/>
            <person name="Ishida K.-I."/>
            <person name="Kim E."/>
            <person name="Koreny L."/>
            <person name="Kroth P.G."/>
            <person name="Liu Y."/>
            <person name="Malik S.-B."/>
            <person name="Maier U.G."/>
            <person name="McRose D."/>
            <person name="Mock T."/>
            <person name="Neilson J.A."/>
            <person name="Onodera N.T."/>
            <person name="Poole A.M."/>
            <person name="Pritham E.J."/>
            <person name="Richards T.A."/>
            <person name="Rocap G."/>
            <person name="Roy S.W."/>
            <person name="Sarai C."/>
            <person name="Schaack S."/>
            <person name="Shirato S."/>
            <person name="Slamovits C.H."/>
            <person name="Spencer D.F."/>
            <person name="Suzuki S."/>
            <person name="Worden A.Z."/>
            <person name="Zauner S."/>
            <person name="Barry K."/>
            <person name="Bell C."/>
            <person name="Bharti A.K."/>
            <person name="Crow J.A."/>
            <person name="Grimwood J."/>
            <person name="Kramer R."/>
            <person name="Lindquist E."/>
            <person name="Lucas S."/>
            <person name="Salamov A."/>
            <person name="McFadden G.I."/>
            <person name="Lane C.E."/>
            <person name="Keeling P.J."/>
            <person name="Gray M.W."/>
            <person name="Grigoriev I.V."/>
            <person name="Archibald J.M."/>
        </authorList>
    </citation>
    <scope>NUCLEOTIDE SEQUENCE</scope>
    <source>
        <strain evidence="14">CCMP2712</strain>
    </source>
</reference>
<evidence type="ECO:0000256" key="4">
    <source>
        <dbReference type="ARBA" id="ARBA00022574"/>
    </source>
</evidence>
<dbReference type="EMBL" id="JH992991">
    <property type="protein sequence ID" value="EKX47037.1"/>
    <property type="molecule type" value="Genomic_DNA"/>
</dbReference>
<dbReference type="GO" id="GO:0090114">
    <property type="term" value="P:COPII-coated vesicle budding"/>
    <property type="evidence" value="ECO:0007669"/>
    <property type="project" value="TreeGrafter"/>
</dbReference>
<accession>L1JFE0</accession>
<keyword evidence="7" id="KW-0653">Protein transport</keyword>
<dbReference type="GO" id="GO:0031080">
    <property type="term" value="C:nuclear pore outer ring"/>
    <property type="evidence" value="ECO:0007669"/>
    <property type="project" value="TreeGrafter"/>
</dbReference>
<dbReference type="GO" id="GO:0006606">
    <property type="term" value="P:protein import into nucleus"/>
    <property type="evidence" value="ECO:0007669"/>
    <property type="project" value="TreeGrafter"/>
</dbReference>
<name>L1JFE0_GUITC</name>
<reference evidence="12 14" key="1">
    <citation type="journal article" date="2012" name="Nature">
        <title>Algal genomes reveal evolutionary mosaicism and the fate of nucleomorphs.</title>
        <authorList>
            <consortium name="DOE Joint Genome Institute"/>
            <person name="Curtis B.A."/>
            <person name="Tanifuji G."/>
            <person name="Burki F."/>
            <person name="Gruber A."/>
            <person name="Irimia M."/>
            <person name="Maruyama S."/>
            <person name="Arias M.C."/>
            <person name="Ball S.G."/>
            <person name="Gile G.H."/>
            <person name="Hirakawa Y."/>
            <person name="Hopkins J.F."/>
            <person name="Kuo A."/>
            <person name="Rensing S.A."/>
            <person name="Schmutz J."/>
            <person name="Symeonidi A."/>
            <person name="Elias M."/>
            <person name="Eveleigh R.J."/>
            <person name="Herman E.K."/>
            <person name="Klute M.J."/>
            <person name="Nakayama T."/>
            <person name="Obornik M."/>
            <person name="Reyes-Prieto A."/>
            <person name="Armbrust E.V."/>
            <person name="Aves S.J."/>
            <person name="Beiko R.G."/>
            <person name="Coutinho P."/>
            <person name="Dacks J.B."/>
            <person name="Durnford D.G."/>
            <person name="Fast N.M."/>
            <person name="Green B.R."/>
            <person name="Grisdale C.J."/>
            <person name="Hempel F."/>
            <person name="Henrissat B."/>
            <person name="Hoppner M.P."/>
            <person name="Ishida K."/>
            <person name="Kim E."/>
            <person name="Koreny L."/>
            <person name="Kroth P.G."/>
            <person name="Liu Y."/>
            <person name="Malik S.B."/>
            <person name="Maier U.G."/>
            <person name="McRose D."/>
            <person name="Mock T."/>
            <person name="Neilson J.A."/>
            <person name="Onodera N.T."/>
            <person name="Poole A.M."/>
            <person name="Pritham E.J."/>
            <person name="Richards T.A."/>
            <person name="Rocap G."/>
            <person name="Roy S.W."/>
            <person name="Sarai C."/>
            <person name="Schaack S."/>
            <person name="Shirato S."/>
            <person name="Slamovits C.H."/>
            <person name="Spencer D.F."/>
            <person name="Suzuki S."/>
            <person name="Worden A.Z."/>
            <person name="Zauner S."/>
            <person name="Barry K."/>
            <person name="Bell C."/>
            <person name="Bharti A.K."/>
            <person name="Crow J.A."/>
            <person name="Grimwood J."/>
            <person name="Kramer R."/>
            <person name="Lindquist E."/>
            <person name="Lucas S."/>
            <person name="Salamov A."/>
            <person name="McFadden G.I."/>
            <person name="Lane C.E."/>
            <person name="Keeling P.J."/>
            <person name="Gray M.W."/>
            <person name="Grigoriev I.V."/>
            <person name="Archibald J.M."/>
        </authorList>
    </citation>
    <scope>NUCLEOTIDE SEQUENCE</scope>
    <source>
        <strain evidence="12 14">CCMP2712</strain>
    </source>
</reference>
<dbReference type="EnsemblProtists" id="EKX47037">
    <property type="protein sequence ID" value="EKX47037"/>
    <property type="gene ID" value="GUITHDRAFT_69829"/>
</dbReference>
<dbReference type="SUPFAM" id="SSF50978">
    <property type="entry name" value="WD40 repeat-like"/>
    <property type="match status" value="1"/>
</dbReference>
<dbReference type="OMA" id="IWKEEGD"/>
<dbReference type="GO" id="GO:0030127">
    <property type="term" value="C:COPII vesicle coat"/>
    <property type="evidence" value="ECO:0007669"/>
    <property type="project" value="TreeGrafter"/>
</dbReference>
<keyword evidence="14" id="KW-1185">Reference proteome</keyword>
<keyword evidence="8" id="KW-0811">Translocation</keyword>